<comment type="activity regulation">
    <text evidence="9">Activated by a monovalent cation that binds near, but not in, the active site. The most likely occupant of the site in vivo is potassium. Ion binding induces a conformational change that may alter substrate affinity.</text>
</comment>
<protein>
    <recommendedName>
        <fullName evidence="9">Ribokinase</fullName>
        <shortName evidence="9">RK</shortName>
        <ecNumber evidence="9">2.7.1.15</ecNumber>
    </recommendedName>
</protein>
<comment type="pathway">
    <text evidence="9">Carbohydrate metabolism; D-ribose degradation; D-ribose 5-phosphate from beta-D-ribopyranose: step 2/2.</text>
</comment>
<dbReference type="EC" id="2.7.1.15" evidence="9"/>
<dbReference type="InterPro" id="IPR029056">
    <property type="entry name" value="Ribokinase-like"/>
</dbReference>
<feature type="binding site" evidence="9">
    <location>
        <position position="280"/>
    </location>
    <ligand>
        <name>K(+)</name>
        <dbReference type="ChEBI" id="CHEBI:29103"/>
    </ligand>
</feature>
<feature type="binding site" evidence="9">
    <location>
        <position position="285"/>
    </location>
    <ligand>
        <name>K(+)</name>
        <dbReference type="ChEBI" id="CHEBI:29103"/>
    </ligand>
</feature>
<comment type="function">
    <text evidence="9">Catalyzes the phosphorylation of ribose at O-5 in a reaction requiring ATP and magnesium. The resulting D-ribose-5-phosphate can then be used either for sythesis of nucleotides, histidine, and tryptophan, or as a component of the pentose phosphate pathway.</text>
</comment>
<feature type="binding site" evidence="9">
    <location>
        <position position="244"/>
    </location>
    <ligand>
        <name>K(+)</name>
        <dbReference type="ChEBI" id="CHEBI:29103"/>
    </ligand>
</feature>
<evidence type="ECO:0000256" key="4">
    <source>
        <dbReference type="ARBA" id="ARBA00022777"/>
    </source>
</evidence>
<dbReference type="GO" id="GO:0005524">
    <property type="term" value="F:ATP binding"/>
    <property type="evidence" value="ECO:0007669"/>
    <property type="project" value="UniProtKB-UniRule"/>
</dbReference>
<dbReference type="PANTHER" id="PTHR10584">
    <property type="entry name" value="SUGAR KINASE"/>
    <property type="match status" value="1"/>
</dbReference>
<feature type="binding site" evidence="9">
    <location>
        <begin position="37"/>
        <end position="41"/>
    </location>
    <ligand>
        <name>substrate</name>
    </ligand>
</feature>
<dbReference type="PRINTS" id="PR00990">
    <property type="entry name" value="RIBOKINASE"/>
</dbReference>
<dbReference type="GO" id="GO:0005829">
    <property type="term" value="C:cytosol"/>
    <property type="evidence" value="ECO:0007669"/>
    <property type="project" value="TreeGrafter"/>
</dbReference>
<feature type="binding site" evidence="9">
    <location>
        <position position="246"/>
    </location>
    <ligand>
        <name>K(+)</name>
        <dbReference type="ChEBI" id="CHEBI:29103"/>
    </ligand>
</feature>
<name>A0A3Q8XT47_9HYPH</name>
<evidence type="ECO:0000259" key="10">
    <source>
        <dbReference type="Pfam" id="PF00294"/>
    </source>
</evidence>
<feature type="active site" description="Proton acceptor" evidence="9">
    <location>
        <position position="250"/>
    </location>
</feature>
<evidence type="ECO:0000256" key="3">
    <source>
        <dbReference type="ARBA" id="ARBA00022741"/>
    </source>
</evidence>
<dbReference type="GO" id="GO:0046872">
    <property type="term" value="F:metal ion binding"/>
    <property type="evidence" value="ECO:0007669"/>
    <property type="project" value="UniProtKB-KW"/>
</dbReference>
<dbReference type="EMBL" id="CP032509">
    <property type="protein sequence ID" value="AZN73486.1"/>
    <property type="molecule type" value="Genomic_DNA"/>
</dbReference>
<keyword evidence="8 9" id="KW-0119">Carbohydrate metabolism</keyword>
<evidence type="ECO:0000313" key="12">
    <source>
        <dbReference type="Proteomes" id="UP000268192"/>
    </source>
</evidence>
<feature type="binding site" evidence="9">
    <location>
        <begin position="249"/>
        <end position="250"/>
    </location>
    <ligand>
        <name>ATP</name>
        <dbReference type="ChEBI" id="CHEBI:30616"/>
    </ligand>
</feature>
<reference evidence="11 12" key="1">
    <citation type="submission" date="2018-09" db="EMBL/GenBank/DDBJ databases">
        <title>Marinorhizobium profundi gen. nov., sp. nov., isolated from a deep-sea sediment sample from the New Britain Trench and proposal of Marinorhizobiaceae fam. nov. in the order Rhizobiales of the class Alphaproteobacteria.</title>
        <authorList>
            <person name="Cao J."/>
        </authorList>
    </citation>
    <scope>NUCLEOTIDE SEQUENCE [LARGE SCALE GENOMIC DNA]</scope>
    <source>
        <strain evidence="11 12">WS11</strain>
    </source>
</reference>
<keyword evidence="12" id="KW-1185">Reference proteome</keyword>
<feature type="binding site" evidence="9">
    <location>
        <position position="283"/>
    </location>
    <ligand>
        <name>K(+)</name>
        <dbReference type="ChEBI" id="CHEBI:29103"/>
    </ligand>
</feature>
<evidence type="ECO:0000256" key="6">
    <source>
        <dbReference type="ARBA" id="ARBA00022842"/>
    </source>
</evidence>
<comment type="catalytic activity">
    <reaction evidence="9">
        <text>D-ribose + ATP = D-ribose 5-phosphate + ADP + H(+)</text>
        <dbReference type="Rhea" id="RHEA:13697"/>
        <dbReference type="ChEBI" id="CHEBI:15378"/>
        <dbReference type="ChEBI" id="CHEBI:30616"/>
        <dbReference type="ChEBI" id="CHEBI:47013"/>
        <dbReference type="ChEBI" id="CHEBI:78346"/>
        <dbReference type="ChEBI" id="CHEBI:456216"/>
        <dbReference type="EC" id="2.7.1.15"/>
    </reaction>
</comment>
<evidence type="ECO:0000256" key="7">
    <source>
        <dbReference type="ARBA" id="ARBA00022958"/>
    </source>
</evidence>
<proteinExistence type="inferred from homology"/>
<dbReference type="InterPro" id="IPR011611">
    <property type="entry name" value="PfkB_dom"/>
</dbReference>
<evidence type="ECO:0000256" key="8">
    <source>
        <dbReference type="ARBA" id="ARBA00023277"/>
    </source>
</evidence>
<comment type="subunit">
    <text evidence="9">Homodimer.</text>
</comment>
<keyword evidence="2 9" id="KW-0479">Metal-binding</keyword>
<feature type="binding site" evidence="9">
    <location>
        <position position="250"/>
    </location>
    <ligand>
        <name>substrate</name>
    </ligand>
</feature>
<keyword evidence="3 9" id="KW-0547">Nucleotide-binding</keyword>
<dbReference type="GO" id="GO:0004747">
    <property type="term" value="F:ribokinase activity"/>
    <property type="evidence" value="ECO:0007669"/>
    <property type="project" value="UniProtKB-UniRule"/>
</dbReference>
<feature type="binding site" evidence="9">
    <location>
        <begin position="9"/>
        <end position="11"/>
    </location>
    <ligand>
        <name>substrate</name>
    </ligand>
</feature>
<evidence type="ECO:0000256" key="5">
    <source>
        <dbReference type="ARBA" id="ARBA00022840"/>
    </source>
</evidence>
<keyword evidence="7 9" id="KW-0630">Potassium</keyword>
<dbReference type="SUPFAM" id="SSF53613">
    <property type="entry name" value="Ribokinase-like"/>
    <property type="match status" value="1"/>
</dbReference>
<comment type="subcellular location">
    <subcellularLocation>
        <location evidence="9">Cytoplasm</location>
    </subcellularLocation>
</comment>
<dbReference type="OrthoDB" id="9775849at2"/>
<keyword evidence="5 9" id="KW-0067">ATP-binding</keyword>
<feature type="binding site" evidence="9">
    <location>
        <position position="182"/>
    </location>
    <ligand>
        <name>ATP</name>
        <dbReference type="ChEBI" id="CHEBI:30616"/>
    </ligand>
</feature>
<dbReference type="PANTHER" id="PTHR10584:SF166">
    <property type="entry name" value="RIBOKINASE"/>
    <property type="match status" value="1"/>
</dbReference>
<dbReference type="AlphaFoldDB" id="A0A3Q8XT47"/>
<dbReference type="RefSeq" id="WP_126006585.1">
    <property type="nucleotide sequence ID" value="NZ_CP032509.1"/>
</dbReference>
<comment type="caution">
    <text evidence="9">Lacks conserved residue(s) required for the propagation of feature annotation.</text>
</comment>
<evidence type="ECO:0000256" key="9">
    <source>
        <dbReference type="HAMAP-Rule" id="MF_01987"/>
    </source>
</evidence>
<dbReference type="Pfam" id="PF00294">
    <property type="entry name" value="PfkB"/>
    <property type="match status" value="1"/>
</dbReference>
<feature type="binding site" evidence="9">
    <location>
        <position position="289"/>
    </location>
    <ligand>
        <name>K(+)</name>
        <dbReference type="ChEBI" id="CHEBI:29103"/>
    </ligand>
</feature>
<evidence type="ECO:0000313" key="11">
    <source>
        <dbReference type="EMBL" id="AZN73486.1"/>
    </source>
</evidence>
<keyword evidence="9" id="KW-0963">Cytoplasm</keyword>
<dbReference type="Proteomes" id="UP000268192">
    <property type="component" value="Chromosome"/>
</dbReference>
<dbReference type="UniPathway" id="UPA00916">
    <property type="reaction ID" value="UER00889"/>
</dbReference>
<dbReference type="InterPro" id="IPR002139">
    <property type="entry name" value="Ribo/fructo_kinase"/>
</dbReference>
<dbReference type="GO" id="GO:0019303">
    <property type="term" value="P:D-ribose catabolic process"/>
    <property type="evidence" value="ECO:0007669"/>
    <property type="project" value="UniProtKB-UniRule"/>
</dbReference>
<dbReference type="CDD" id="cd01174">
    <property type="entry name" value="ribokinase"/>
    <property type="match status" value="1"/>
</dbReference>
<evidence type="ECO:0000256" key="2">
    <source>
        <dbReference type="ARBA" id="ARBA00022723"/>
    </source>
</evidence>
<comment type="cofactor">
    <cofactor evidence="9">
        <name>Mg(2+)</name>
        <dbReference type="ChEBI" id="CHEBI:18420"/>
    </cofactor>
    <text evidence="9">Requires a divalent cation, most likely magnesium in vivo, as an electrophilic catalyst to aid phosphoryl group transfer. It is the chelate of the metal and the nucleotide that is the actual substrate.</text>
</comment>
<feature type="domain" description="Carbohydrate kinase PfkB" evidence="10">
    <location>
        <begin position="2"/>
        <end position="292"/>
    </location>
</feature>
<evidence type="ECO:0000256" key="1">
    <source>
        <dbReference type="ARBA" id="ARBA00022679"/>
    </source>
</evidence>
<dbReference type="HAMAP" id="MF_01987">
    <property type="entry name" value="Ribokinase"/>
    <property type="match status" value="1"/>
</dbReference>
<keyword evidence="4 9" id="KW-0418">Kinase</keyword>
<gene>
    <name evidence="9" type="primary">rbsK</name>
    <name evidence="11" type="ORF">D5400_00390</name>
</gene>
<comment type="similarity">
    <text evidence="9">Belongs to the carbohydrate kinase PfkB family. Ribokinase subfamily.</text>
</comment>
<sequence>MITVVGSINMDLIANVARLPKPGETLAGTAFATAAGGKGANQALAARRAGADVAMVGAVGADGFADEALALLAEAGADLDKVARVEGATGIASILVGAEDGDNVIVVVAGANGEVSADAAKAAVDRMGKDDTLLLQMEIPAPAIEAALNAARDRSIRSILNVAPLTEDAITLAPLASIVIANETEFALLCRAKDQSAAEREDAMQAMSRDRDQTIIVTLGADGVMAFHEGRMHHVQGLSIKPVDTVGAGDTFCGYLATGLDAGLDFELALRRAAAAGSLACLKPGAQPSIPTAVEVDAALADTQ</sequence>
<dbReference type="InterPro" id="IPR011877">
    <property type="entry name" value="Ribokinase"/>
</dbReference>
<feature type="binding site" evidence="9">
    <location>
        <begin position="218"/>
        <end position="223"/>
    </location>
    <ligand>
        <name>ATP</name>
        <dbReference type="ChEBI" id="CHEBI:30616"/>
    </ligand>
</feature>
<feature type="binding site" evidence="9">
    <location>
        <position position="138"/>
    </location>
    <ligand>
        <name>substrate</name>
    </ligand>
</feature>
<dbReference type="KEGG" id="abaw:D5400_00390"/>
<keyword evidence="1 9" id="KW-0808">Transferase</keyword>
<organism evidence="11 12">
    <name type="scientific">Georhizobium profundi</name>
    <dbReference type="NCBI Taxonomy" id="2341112"/>
    <lineage>
        <taxon>Bacteria</taxon>
        <taxon>Pseudomonadati</taxon>
        <taxon>Pseudomonadota</taxon>
        <taxon>Alphaproteobacteria</taxon>
        <taxon>Hyphomicrobiales</taxon>
        <taxon>Rhizobiaceae</taxon>
        <taxon>Georhizobium</taxon>
    </lineage>
</organism>
<dbReference type="Gene3D" id="3.40.1190.20">
    <property type="match status" value="1"/>
</dbReference>
<accession>A0A3Q8XT47</accession>
<keyword evidence="6 9" id="KW-0460">Magnesium</keyword>